<dbReference type="Gene3D" id="1.10.20.10">
    <property type="entry name" value="Histone, subunit A"/>
    <property type="match status" value="1"/>
</dbReference>
<evidence type="ECO:0000313" key="5">
    <source>
        <dbReference type="EMBL" id="GKT31587.1"/>
    </source>
</evidence>
<comment type="caution">
    <text evidence="5">The sequence shown here is derived from an EMBL/GenBank/DDBJ whole genome shotgun (WGS) entry which is preliminary data.</text>
</comment>
<feature type="coiled-coil region" evidence="2">
    <location>
        <begin position="1452"/>
        <end position="1498"/>
    </location>
</feature>
<accession>A0ABQ5KGE0</accession>
<dbReference type="PANTHER" id="PTHR23428">
    <property type="entry name" value="HISTONE H2B"/>
    <property type="match status" value="1"/>
</dbReference>
<dbReference type="InterPro" id="IPR007125">
    <property type="entry name" value="H2A/H2B/H3"/>
</dbReference>
<evidence type="ECO:0000256" key="2">
    <source>
        <dbReference type="SAM" id="Coils"/>
    </source>
</evidence>
<dbReference type="InterPro" id="IPR000558">
    <property type="entry name" value="Histone_H2B"/>
</dbReference>
<dbReference type="PRINTS" id="PR00621">
    <property type="entry name" value="HISTONEH2B"/>
</dbReference>
<feature type="region of interest" description="Disordered" evidence="3">
    <location>
        <begin position="1748"/>
        <end position="1775"/>
    </location>
</feature>
<dbReference type="Pfam" id="PF00125">
    <property type="entry name" value="Histone"/>
    <property type="match status" value="1"/>
</dbReference>
<keyword evidence="2" id="KW-0175">Coiled coil</keyword>
<dbReference type="SMART" id="SM00427">
    <property type="entry name" value="H2B"/>
    <property type="match status" value="1"/>
</dbReference>
<dbReference type="CDD" id="cd22910">
    <property type="entry name" value="HFD_H2B"/>
    <property type="match status" value="1"/>
</dbReference>
<evidence type="ECO:0000313" key="6">
    <source>
        <dbReference type="Proteomes" id="UP001057375"/>
    </source>
</evidence>
<name>A0ABQ5KGE0_9EUKA</name>
<dbReference type="InterPro" id="IPR009072">
    <property type="entry name" value="Histone-fold"/>
</dbReference>
<keyword evidence="6" id="KW-1185">Reference proteome</keyword>
<feature type="domain" description="Core Histone H2A/H2B/H3" evidence="4">
    <location>
        <begin position="1765"/>
        <end position="1846"/>
    </location>
</feature>
<comment type="similarity">
    <text evidence="1">Belongs to the histone H2B family.</text>
</comment>
<evidence type="ECO:0000256" key="3">
    <source>
        <dbReference type="SAM" id="MobiDB-lite"/>
    </source>
</evidence>
<dbReference type="SUPFAM" id="SSF47113">
    <property type="entry name" value="Histone-fold"/>
    <property type="match status" value="1"/>
</dbReference>
<protein>
    <submittedName>
        <fullName evidence="5">Histone H2B like protein</fullName>
    </submittedName>
</protein>
<gene>
    <name evidence="5" type="ORF">ADUPG1_005988</name>
</gene>
<sequence length="1877" mass="209365">MSEISDSDAKNFLRGLERTLKYVKTPLQHGNVKMAQYQMKDVVAWLKKEKPGMAEHPMLAADLKLAHDLIDNFDEAVKPLILAGKAEEFAKKLTSQYEKMLKELHNATRAKHFIRDLETILRMINDDELKATPPLADIYVKSVHMSENLDAYIACGGVPADAPTEEEKEEEKEEEVPVVPAISDADAQKFLDGLNRNMRYVENPLSSGNMKAAEYSMKDVVAWLKKEKPGMAEHPMLAERLQLAHSLVDNFAEAAKVLVLKGESISFAKKLTTAFESVVTKLNNATMAKHYARDVERVLGLIKEEITTMGPMAEIYPKARDLIDNLEVYIERGAFIPQAEVPVKEEPKESAKEEEETATPAISDSDAKKFLEGLNRVLRFIEGPLSNGNKKAAEYNMKDLIAWLKKEKEGMSEHPMLTERLELSHALVDNFDETAKELMLKGEAESVAKKLTTAYDSVYSKLHNDTVAKHYARDLERVLGTVKDELICVGPMVDIYHKAKDLIDNLDKYLAKGILISKAAAVAKSINSQIKEIESNRERFFNRAELAAKKLRSILEGDVSSEHLRVSTELEEANTKGKEILASFDEYAEANKVALLVGQIEKLQVSIQDRLDTCKNLSTLGSEMVKLQRLVDEADDDIKAKVTAAVELATNGDALIADAKTREVEVKFKTSWESTCKRLGIMPESGTIDESKTKKTASQLKTMLNTVSRFVKNDIKGPILECASAQPIIQIVHATEEFLTVLAEDRRKEETIIKTSKQLETSIETLKKWVLAKNVTSAGTARSTVVKHLTAIEEADPSHDLVGQAHAALEQCDIELGPLIIEQTVKKHSGLIEKAKVALDTLLDGDDGYATKSISSFERLIKQLDTALDKIRGIGEGDAIDEVLIPASGSLEAGQARLAELQHAQLVEKASAALTRDIKNLVNESKNFRGQSHQVASLVRYKAAIQVHLNGENAHLFPEELLAEVEAAKAGSDKALLEYDKKEAEQAAGRYIRSWLREIEEAKRMSQATKALLIDSCLCVAYPFYVCMGEDSPEIVLDIIKRDAILPPTESEIATATPILEAANSSLEKDDLDTAFAVSTPLRSLFRVEGVMTFLIALDRALIKRYDEISASRDPKEKNYDGFHVPFIYLPSTFIFTMLPPSLDRISFSGLSGALSSAAQHANRYIKDLLEVIDCCERGISNAYGLQKSTESYIDDAKCMRFVTGVKSACERTGGDDCCTYLINGLTESTEMTLRVMKSFNAILPYIVDIFTRTAELPPCFAWLEAFFPIARKATAKWSKNQAVAYDITRMVDDIQFPHQLMPSPRDYGTGSGLYMFGIYSTTVMMRSCRLLDTSVQYIQSCEDLSIDLLPLPLRAIFQFQESQLPAVIALRQRYVDAMMEDAKEYTFPWIAKGRSDRAQDWGKLILNGIKSFLITIDAEKKRVHNELFKKESEIAGKELMKAEIKKGQTLLGEFKKQLEEVQALARAAKKAAAEEEKKRQREQKEREEAAIKAVRDDHILPYDEPCQIVLDGRRWEWTLGKNREDQPIGQLTCTTKKTGDNIPDFIFCPMRWGKGCGFYPSGVNTPSVEFEADHCDISLGHSKFCRENKTDAGLKGLDYKLEGGIPNVSGGKGVPLFALYLVGNWDYIATKVAKVQIEWEEEQKRELEKCAILCDSCAFGSGKDNCLLCGKWVGSSSYRATRCSSCRFGSKKTKCDKCGREAFDRWVPAKLCSDCGFSKYKDKCVHCKSIFICSNSRLDSLLKMARGEKGTKSTKTAKTSKTESKGTGEKRTSKKKRIETFHSYIYRVLRDVHGEKFGITNKGMAIMNSMVNDLFTRVASRSSELVRMNKRTTLTADEVATAVKLEFPGELAMHAVGEGNKAVSKYFASKKAGDTE</sequence>
<dbReference type="EMBL" id="BQXS01009702">
    <property type="protein sequence ID" value="GKT31587.1"/>
    <property type="molecule type" value="Genomic_DNA"/>
</dbReference>
<evidence type="ECO:0000256" key="1">
    <source>
        <dbReference type="ARBA" id="ARBA00006846"/>
    </source>
</evidence>
<proteinExistence type="inferred from homology"/>
<evidence type="ECO:0000259" key="4">
    <source>
        <dbReference type="Pfam" id="PF00125"/>
    </source>
</evidence>
<feature type="compositionally biased region" description="Basic and acidic residues" evidence="3">
    <location>
        <begin position="1761"/>
        <end position="1772"/>
    </location>
</feature>
<reference evidence="5" key="1">
    <citation type="submission" date="2022-03" db="EMBL/GenBank/DDBJ databases">
        <title>Draft genome sequence of Aduncisulcus paluster, a free-living microaerophilic Fornicata.</title>
        <authorList>
            <person name="Yuyama I."/>
            <person name="Kume K."/>
            <person name="Tamura T."/>
            <person name="Inagaki Y."/>
            <person name="Hashimoto T."/>
        </authorList>
    </citation>
    <scope>NUCLEOTIDE SEQUENCE</scope>
    <source>
        <strain evidence="5">NY0171</strain>
    </source>
</reference>
<organism evidence="5 6">
    <name type="scientific">Aduncisulcus paluster</name>
    <dbReference type="NCBI Taxonomy" id="2918883"/>
    <lineage>
        <taxon>Eukaryota</taxon>
        <taxon>Metamonada</taxon>
        <taxon>Carpediemonas-like organisms</taxon>
        <taxon>Aduncisulcus</taxon>
    </lineage>
</organism>
<dbReference type="Proteomes" id="UP001057375">
    <property type="component" value="Unassembled WGS sequence"/>
</dbReference>